<dbReference type="GO" id="GO:0003723">
    <property type="term" value="F:RNA binding"/>
    <property type="evidence" value="ECO:0007669"/>
    <property type="project" value="UniProtKB-KW"/>
</dbReference>
<dbReference type="FunFam" id="3.10.290.10:FF:000003">
    <property type="entry name" value="Pseudouridine synthase"/>
    <property type="match status" value="1"/>
</dbReference>
<keyword evidence="7" id="KW-1185">Reference proteome</keyword>
<dbReference type="InterPro" id="IPR050343">
    <property type="entry name" value="RsuA_PseudoU_synthase"/>
</dbReference>
<dbReference type="CDD" id="cd00165">
    <property type="entry name" value="S4"/>
    <property type="match status" value="1"/>
</dbReference>
<name>F4LQD5_TREBD</name>
<gene>
    <name evidence="6" type="ordered locus">Trebr_1722</name>
</gene>
<dbReference type="PROSITE" id="PS50889">
    <property type="entry name" value="S4"/>
    <property type="match status" value="1"/>
</dbReference>
<sequence length="257" mass="28443">MKLKARGLNLPVNSSADQSQPESLRLQVYLAHCGVASRRSCETYIADGRVSVNGTVVTVPGTKVLPDDTVCVDGKRVTLEETKRYVLLNKPAGFVCSLSDEKGRQTAASLLEPHYSERLYNVGRLDMFSAGLVLFTNDGEFAARVSHPSSEMEKEYVVDTSLPVPPALAEKFVKGIRVDNVFYRCKSAERLNSRRMRIVLIEGKNREIRRVFEAFNIGVKQLVRIRIGNLNIQGLGPGEFRDLTAAEVADILALCRG</sequence>
<dbReference type="GO" id="GO:0000455">
    <property type="term" value="P:enzyme-directed rRNA pseudouridine synthesis"/>
    <property type="evidence" value="ECO:0007669"/>
    <property type="project" value="UniProtKB-ARBA"/>
</dbReference>
<dbReference type="InterPro" id="IPR042092">
    <property type="entry name" value="PsdUridine_s_RsuA/RluB/E/F_cat"/>
</dbReference>
<evidence type="ECO:0000256" key="1">
    <source>
        <dbReference type="ARBA" id="ARBA00008348"/>
    </source>
</evidence>
<dbReference type="InterPro" id="IPR020103">
    <property type="entry name" value="PsdUridine_synth_cat_dom_sf"/>
</dbReference>
<dbReference type="EC" id="5.4.99.-" evidence="4"/>
<dbReference type="PROSITE" id="PS01149">
    <property type="entry name" value="PSI_RSU"/>
    <property type="match status" value="1"/>
</dbReference>
<organism evidence="6 7">
    <name type="scientific">Treponema brennaborense (strain DSM 12168 / CIP 105900 / DD5/3)</name>
    <dbReference type="NCBI Taxonomy" id="906968"/>
    <lineage>
        <taxon>Bacteria</taxon>
        <taxon>Pseudomonadati</taxon>
        <taxon>Spirochaetota</taxon>
        <taxon>Spirochaetia</taxon>
        <taxon>Spirochaetales</taxon>
        <taxon>Treponemataceae</taxon>
        <taxon>Treponema</taxon>
    </lineage>
</organism>
<dbReference type="GO" id="GO:0120159">
    <property type="term" value="F:rRNA pseudouridine synthase activity"/>
    <property type="evidence" value="ECO:0007669"/>
    <property type="project" value="UniProtKB-ARBA"/>
</dbReference>
<keyword evidence="3" id="KW-0694">RNA-binding</keyword>
<dbReference type="EMBL" id="CP002696">
    <property type="protein sequence ID" value="AEE17144.1"/>
    <property type="molecule type" value="Genomic_DNA"/>
</dbReference>
<dbReference type="Pfam" id="PF01479">
    <property type="entry name" value="S4"/>
    <property type="match status" value="1"/>
</dbReference>
<evidence type="ECO:0000313" key="6">
    <source>
        <dbReference type="EMBL" id="AEE17144.1"/>
    </source>
</evidence>
<evidence type="ECO:0000256" key="3">
    <source>
        <dbReference type="PROSITE-ProRule" id="PRU00182"/>
    </source>
</evidence>
<dbReference type="SMART" id="SM00363">
    <property type="entry name" value="S4"/>
    <property type="match status" value="1"/>
</dbReference>
<dbReference type="PANTHER" id="PTHR47683">
    <property type="entry name" value="PSEUDOURIDINE SYNTHASE FAMILY PROTEIN-RELATED"/>
    <property type="match status" value="1"/>
</dbReference>
<dbReference type="HOGENOM" id="CLU_024979_1_2_12"/>
<evidence type="ECO:0000313" key="7">
    <source>
        <dbReference type="Proteomes" id="UP000006546"/>
    </source>
</evidence>
<dbReference type="AlphaFoldDB" id="F4LQD5"/>
<proteinExistence type="inferred from homology"/>
<dbReference type="STRING" id="906968.Trebr_1722"/>
<dbReference type="Proteomes" id="UP000006546">
    <property type="component" value="Chromosome"/>
</dbReference>
<accession>F4LQD5</accession>
<dbReference type="RefSeq" id="WP_013758849.1">
    <property type="nucleotide sequence ID" value="NC_015500.1"/>
</dbReference>
<keyword evidence="2 4" id="KW-0413">Isomerase</keyword>
<dbReference type="InterPro" id="IPR000748">
    <property type="entry name" value="PsdUridine_synth_RsuA/RluB/E/F"/>
</dbReference>
<dbReference type="Gene3D" id="3.30.70.1560">
    <property type="entry name" value="Alpha-L RNA-binding motif"/>
    <property type="match status" value="1"/>
</dbReference>
<dbReference type="eggNOG" id="COG1187">
    <property type="taxonomic scope" value="Bacteria"/>
</dbReference>
<dbReference type="SUPFAM" id="SSF55120">
    <property type="entry name" value="Pseudouridine synthase"/>
    <property type="match status" value="1"/>
</dbReference>
<evidence type="ECO:0000259" key="5">
    <source>
        <dbReference type="SMART" id="SM00363"/>
    </source>
</evidence>
<dbReference type="InterPro" id="IPR018496">
    <property type="entry name" value="PsdUridine_synth_RsuA/RluB_CS"/>
</dbReference>
<dbReference type="Gene3D" id="3.30.70.580">
    <property type="entry name" value="Pseudouridine synthase I, catalytic domain, N-terminal subdomain"/>
    <property type="match status" value="1"/>
</dbReference>
<dbReference type="CDD" id="cd02870">
    <property type="entry name" value="PseudoU_synth_RsuA_like"/>
    <property type="match status" value="1"/>
</dbReference>
<protein>
    <recommendedName>
        <fullName evidence="4">Pseudouridine synthase</fullName>
        <ecNumber evidence="4">5.4.99.-</ecNumber>
    </recommendedName>
</protein>
<dbReference type="OrthoDB" id="9807213at2"/>
<dbReference type="Pfam" id="PF00849">
    <property type="entry name" value="PseudoU_synth_2"/>
    <property type="match status" value="1"/>
</dbReference>
<dbReference type="SUPFAM" id="SSF55174">
    <property type="entry name" value="Alpha-L RNA-binding motif"/>
    <property type="match status" value="1"/>
</dbReference>
<dbReference type="InterPro" id="IPR002942">
    <property type="entry name" value="S4_RNA-bd"/>
</dbReference>
<dbReference type="InterPro" id="IPR006145">
    <property type="entry name" value="PsdUridine_synth_RsuA/RluA"/>
</dbReference>
<dbReference type="InterPro" id="IPR036986">
    <property type="entry name" value="S4_RNA-bd_sf"/>
</dbReference>
<dbReference type="NCBIfam" id="TIGR00093">
    <property type="entry name" value="pseudouridine synthase"/>
    <property type="match status" value="1"/>
</dbReference>
<dbReference type="InterPro" id="IPR020094">
    <property type="entry name" value="TruA/RsuA/RluB/E/F_N"/>
</dbReference>
<dbReference type="KEGG" id="tbe:Trebr_1722"/>
<evidence type="ECO:0000256" key="2">
    <source>
        <dbReference type="ARBA" id="ARBA00023235"/>
    </source>
</evidence>
<comment type="similarity">
    <text evidence="1 4">Belongs to the pseudouridine synthase RsuA family.</text>
</comment>
<dbReference type="Gene3D" id="3.10.290.10">
    <property type="entry name" value="RNA-binding S4 domain"/>
    <property type="match status" value="1"/>
</dbReference>
<dbReference type="PANTHER" id="PTHR47683:SF2">
    <property type="entry name" value="RNA-BINDING S4 DOMAIN-CONTAINING PROTEIN"/>
    <property type="match status" value="1"/>
</dbReference>
<reference evidence="7" key="1">
    <citation type="submission" date="2011-04" db="EMBL/GenBank/DDBJ databases">
        <title>The complete genome of Treponema brennaborense DSM 12168.</title>
        <authorList>
            <person name="Lucas S."/>
            <person name="Han J."/>
            <person name="Lapidus A."/>
            <person name="Bruce D."/>
            <person name="Goodwin L."/>
            <person name="Pitluck S."/>
            <person name="Peters L."/>
            <person name="Kyrpides N."/>
            <person name="Mavromatis K."/>
            <person name="Ivanova N."/>
            <person name="Mikhailova N."/>
            <person name="Pagani I."/>
            <person name="Teshima H."/>
            <person name="Detter J.C."/>
            <person name="Tapia R."/>
            <person name="Han C."/>
            <person name="Land M."/>
            <person name="Hauser L."/>
            <person name="Markowitz V."/>
            <person name="Cheng J.-F."/>
            <person name="Hugenholtz P."/>
            <person name="Woyke T."/>
            <person name="Wu D."/>
            <person name="Gronow S."/>
            <person name="Wellnitz S."/>
            <person name="Brambilla E."/>
            <person name="Klenk H.-P."/>
            <person name="Eisen J.A."/>
        </authorList>
    </citation>
    <scope>NUCLEOTIDE SEQUENCE [LARGE SCALE GENOMIC DNA]</scope>
    <source>
        <strain evidence="7">DSM 12168 / CIP 105900 / DD5/3</strain>
    </source>
</reference>
<feature type="domain" description="RNA-binding S4" evidence="5">
    <location>
        <begin position="24"/>
        <end position="83"/>
    </location>
</feature>
<evidence type="ECO:0000256" key="4">
    <source>
        <dbReference type="RuleBase" id="RU003887"/>
    </source>
</evidence>